<keyword evidence="3 5" id="KW-0547">Nucleotide-binding</keyword>
<comment type="catalytic activity">
    <reaction evidence="5">
        <text>N(tele)-phospho-L-histidyl/L-threonyl-[pyruvate, phosphate dikinase] + ADP = N(tele)-phospho-L-histidyl/O-phospho-L-threonyl-[pyruvate, phosphate dikinase] + AMP + H(+)</text>
        <dbReference type="Rhea" id="RHEA:43692"/>
        <dbReference type="Rhea" id="RHEA-COMP:10650"/>
        <dbReference type="Rhea" id="RHEA-COMP:10651"/>
        <dbReference type="ChEBI" id="CHEBI:15378"/>
        <dbReference type="ChEBI" id="CHEBI:30013"/>
        <dbReference type="ChEBI" id="CHEBI:61977"/>
        <dbReference type="ChEBI" id="CHEBI:83586"/>
        <dbReference type="ChEBI" id="CHEBI:456215"/>
        <dbReference type="ChEBI" id="CHEBI:456216"/>
        <dbReference type="EC" id="2.7.11.32"/>
    </reaction>
</comment>
<evidence type="ECO:0000313" key="7">
    <source>
        <dbReference type="Proteomes" id="UP000216998"/>
    </source>
</evidence>
<dbReference type="EMBL" id="NOXU01000026">
    <property type="protein sequence ID" value="OYQ35193.1"/>
    <property type="molecule type" value="Genomic_DNA"/>
</dbReference>
<dbReference type="OrthoDB" id="9782201at2"/>
<proteinExistence type="inferred from homology"/>
<evidence type="ECO:0000256" key="5">
    <source>
        <dbReference type="HAMAP-Rule" id="MF_00921"/>
    </source>
</evidence>
<dbReference type="GO" id="GO:0016776">
    <property type="term" value="F:phosphotransferase activity, phosphate group as acceptor"/>
    <property type="evidence" value="ECO:0007669"/>
    <property type="project" value="UniProtKB-UniRule"/>
</dbReference>
<keyword evidence="2 5" id="KW-0808">Transferase</keyword>
<keyword evidence="6" id="KW-0670">Pyruvate</keyword>
<comment type="catalytic activity">
    <reaction evidence="5">
        <text>N(tele)-phospho-L-histidyl/O-phospho-L-threonyl-[pyruvate, phosphate dikinase] + phosphate + H(+) = N(tele)-phospho-L-histidyl/L-threonyl-[pyruvate, phosphate dikinase] + diphosphate</text>
        <dbReference type="Rhea" id="RHEA:43696"/>
        <dbReference type="Rhea" id="RHEA-COMP:10650"/>
        <dbReference type="Rhea" id="RHEA-COMP:10651"/>
        <dbReference type="ChEBI" id="CHEBI:15378"/>
        <dbReference type="ChEBI" id="CHEBI:30013"/>
        <dbReference type="ChEBI" id="CHEBI:33019"/>
        <dbReference type="ChEBI" id="CHEBI:43474"/>
        <dbReference type="ChEBI" id="CHEBI:61977"/>
        <dbReference type="ChEBI" id="CHEBI:83586"/>
        <dbReference type="EC" id="2.7.4.27"/>
    </reaction>
</comment>
<dbReference type="GO" id="GO:0004674">
    <property type="term" value="F:protein serine/threonine kinase activity"/>
    <property type="evidence" value="ECO:0007669"/>
    <property type="project" value="UniProtKB-UniRule"/>
</dbReference>
<comment type="function">
    <text evidence="5">Bifunctional serine/threonine kinase and phosphorylase involved in the regulation of the pyruvate, phosphate dikinase (PPDK) by catalyzing its phosphorylation/dephosphorylation.</text>
</comment>
<organism evidence="6 7">
    <name type="scientific">Niveispirillum lacus</name>
    <dbReference type="NCBI Taxonomy" id="1981099"/>
    <lineage>
        <taxon>Bacteria</taxon>
        <taxon>Pseudomonadati</taxon>
        <taxon>Pseudomonadota</taxon>
        <taxon>Alphaproteobacteria</taxon>
        <taxon>Rhodospirillales</taxon>
        <taxon>Azospirillaceae</taxon>
        <taxon>Niveispirillum</taxon>
    </lineage>
</organism>
<name>A0A255Z114_9PROT</name>
<keyword evidence="7" id="KW-1185">Reference proteome</keyword>
<accession>A0A255Z114</accession>
<dbReference type="PANTHER" id="PTHR31756">
    <property type="entry name" value="PYRUVATE, PHOSPHATE DIKINASE REGULATORY PROTEIN 1, CHLOROPLASTIC"/>
    <property type="match status" value="1"/>
</dbReference>
<dbReference type="PANTHER" id="PTHR31756:SF3">
    <property type="entry name" value="PYRUVATE, PHOSPHATE DIKINASE REGULATORY PROTEIN 1, CHLOROPLASTIC"/>
    <property type="match status" value="1"/>
</dbReference>
<evidence type="ECO:0000256" key="1">
    <source>
        <dbReference type="ARBA" id="ARBA00022527"/>
    </source>
</evidence>
<evidence type="ECO:0000256" key="3">
    <source>
        <dbReference type="ARBA" id="ARBA00022741"/>
    </source>
</evidence>
<comment type="similarity">
    <text evidence="5">Belongs to the pyruvate, phosphate/water dikinase regulatory protein family. PDRP subfamily.</text>
</comment>
<dbReference type="InterPro" id="IPR026565">
    <property type="entry name" value="PPDK_reg"/>
</dbReference>
<evidence type="ECO:0000256" key="2">
    <source>
        <dbReference type="ARBA" id="ARBA00022679"/>
    </source>
</evidence>
<keyword evidence="4 5" id="KW-0418">Kinase</keyword>
<dbReference type="Proteomes" id="UP000216998">
    <property type="component" value="Unassembled WGS sequence"/>
</dbReference>
<evidence type="ECO:0000313" key="6">
    <source>
        <dbReference type="EMBL" id="OYQ35193.1"/>
    </source>
</evidence>
<keyword evidence="1 5" id="KW-0723">Serine/threonine-protein kinase</keyword>
<reference evidence="6 7" key="1">
    <citation type="submission" date="2017-07" db="EMBL/GenBank/DDBJ databases">
        <title>Niveispirillum cyanobacteriorum sp. nov., isolated from cyanobacterial aggregates in a eutrophic lake.</title>
        <authorList>
            <person name="Cai H."/>
        </authorList>
    </citation>
    <scope>NUCLEOTIDE SEQUENCE [LARGE SCALE GENOMIC DNA]</scope>
    <source>
        <strain evidence="7">TH1-14</strain>
    </source>
</reference>
<gene>
    <name evidence="6" type="ORF">CHU95_08135</name>
</gene>
<dbReference type="InterPro" id="IPR005177">
    <property type="entry name" value="Kinase-pyrophosphorylase"/>
</dbReference>
<dbReference type="RefSeq" id="WP_094455559.1">
    <property type="nucleotide sequence ID" value="NZ_NOXU01000026.1"/>
</dbReference>
<dbReference type="AlphaFoldDB" id="A0A255Z114"/>
<protein>
    <recommendedName>
        <fullName evidence="5">Putative pyruvate, phosphate dikinase regulatory protein</fullName>
        <shortName evidence="5">PPDK regulatory protein</shortName>
        <ecNumber evidence="5">2.7.11.32</ecNumber>
        <ecNumber evidence="5">2.7.4.27</ecNumber>
    </recommendedName>
</protein>
<dbReference type="NCBIfam" id="NF003742">
    <property type="entry name" value="PRK05339.1"/>
    <property type="match status" value="1"/>
</dbReference>
<comment type="caution">
    <text evidence="6">The sequence shown here is derived from an EMBL/GenBank/DDBJ whole genome shotgun (WGS) entry which is preliminary data.</text>
</comment>
<dbReference type="HAMAP" id="MF_00921">
    <property type="entry name" value="PDRP"/>
    <property type="match status" value="1"/>
</dbReference>
<dbReference type="EC" id="2.7.4.27" evidence="5"/>
<evidence type="ECO:0000256" key="4">
    <source>
        <dbReference type="ARBA" id="ARBA00022777"/>
    </source>
</evidence>
<dbReference type="GO" id="GO:0005524">
    <property type="term" value="F:ATP binding"/>
    <property type="evidence" value="ECO:0007669"/>
    <property type="project" value="InterPro"/>
</dbReference>
<dbReference type="EC" id="2.7.11.32" evidence="5"/>
<feature type="binding site" evidence="5">
    <location>
        <begin position="165"/>
        <end position="172"/>
    </location>
    <ligand>
        <name>ADP</name>
        <dbReference type="ChEBI" id="CHEBI:456216"/>
    </ligand>
</feature>
<sequence length="303" mass="33843">MHPGEHHGSHIKAPTAPRNFHLHLVSDATGETINSVARACVSQFDQVHPIEHFWNLVRTERQLDMVLEGIRENPGLVMFTLVNEKLRHKLQDTCREIGIPSISVLDPLINALGNYLGLQSQSKPGRQHALTAEYFGRIDAMDFALNHDDGQSAWALHDADVILVGVSRTSKTPTCIYLANRGIKAANIPYVPNCPLPPELDQLTRPLIVGLTKDPERLVQIRRNRLKLLNQGDDTSYTDPERVREELLEARRLFTRKGWAVIDVSRRSIEETAAEVMMLLARRRPQVIAAAAAATGDVSKGKD</sequence>
<dbReference type="Pfam" id="PF03618">
    <property type="entry name" value="Kinase-PPPase"/>
    <property type="match status" value="1"/>
</dbReference>
<dbReference type="GO" id="GO:0043531">
    <property type="term" value="F:ADP binding"/>
    <property type="evidence" value="ECO:0007669"/>
    <property type="project" value="UniProtKB-UniRule"/>
</dbReference>